<dbReference type="EMBL" id="CP078073">
    <property type="protein sequence ID" value="QXL89778.1"/>
    <property type="molecule type" value="Genomic_DNA"/>
</dbReference>
<evidence type="ECO:0008006" key="4">
    <source>
        <dbReference type="Google" id="ProtNLM"/>
    </source>
</evidence>
<dbReference type="Proteomes" id="UP000693972">
    <property type="component" value="Unassembled WGS sequence"/>
</dbReference>
<organism evidence="2">
    <name type="scientific">Gymnodinialimonas phycosphaerae</name>
    <dbReference type="NCBI Taxonomy" id="2841589"/>
    <lineage>
        <taxon>Bacteria</taxon>
        <taxon>Pseudomonadati</taxon>
        <taxon>Pseudomonadota</taxon>
        <taxon>Alphaproteobacteria</taxon>
        <taxon>Rhodobacterales</taxon>
        <taxon>Paracoccaceae</taxon>
        <taxon>Gymnodinialimonas</taxon>
    </lineage>
</organism>
<keyword evidence="3" id="KW-1185">Reference proteome</keyword>
<feature type="region of interest" description="Disordered" evidence="1">
    <location>
        <begin position="251"/>
        <end position="279"/>
    </location>
</feature>
<sequence length="289" mass="32714">MQKQFACALTHVRHEDFFLQKWIDYYGPIVGGRENLYVVIDGDDWEPKVDLTGITTEVLLDAPRRRIKNDRFMAKKMSSRANTLRKQYEFVIRGDVDEYVAIDPDSGLDWPDAMFELGDDGYIFALGCDMVQSPDETAPVDRTKPILGQRQAGFIADRYSKPFVISRWSNWAGGAHRLLNRDVKISNHFVLFHLALADETLAQERMEARGGTTQHRSFVGHQSDRLAAIGDEGLVETLPWDEARAIGIAEFPVEPDTGAPAPRPRPSRDPRTREQGLPVRVPARFHGLL</sequence>
<accession>A0A975TY04</accession>
<dbReference type="EMBL" id="JAIMBW010000001">
    <property type="protein sequence ID" value="MBY4893068.1"/>
    <property type="molecule type" value="Genomic_DNA"/>
</dbReference>
<gene>
    <name evidence="2" type="ORF">KUL25_09860</name>
</gene>
<protein>
    <recommendedName>
        <fullName evidence="4">Glycosyl transferase family 2</fullName>
    </recommendedName>
</protein>
<name>A0A975TY04_9RHOB</name>
<evidence type="ECO:0000313" key="2">
    <source>
        <dbReference type="EMBL" id="QXL89778.1"/>
    </source>
</evidence>
<evidence type="ECO:0000256" key="1">
    <source>
        <dbReference type="SAM" id="MobiDB-lite"/>
    </source>
</evidence>
<proteinExistence type="predicted"/>
<evidence type="ECO:0000313" key="3">
    <source>
        <dbReference type="Proteomes" id="UP000693972"/>
    </source>
</evidence>
<reference evidence="2 3" key="1">
    <citation type="submission" date="2021-07" db="EMBL/GenBank/DDBJ databases">
        <title>Karlodiniumbacter phycospheric gen. nov., sp. nov., a phycosphere bacterium isolated from karlodinium veneficum.</title>
        <authorList>
            <person name="Peng Y."/>
            <person name="Jiang L."/>
            <person name="Lee J."/>
        </authorList>
    </citation>
    <scope>NUCLEOTIDE SEQUENCE</scope>
    <source>
        <strain evidence="2 3">N5</strain>
    </source>
</reference>
<dbReference type="RefSeq" id="WP_257892801.1">
    <property type="nucleotide sequence ID" value="NZ_JAIMBW010000001.1"/>
</dbReference>
<dbReference type="AlphaFoldDB" id="A0A975TY04"/>